<reference evidence="2 3" key="1">
    <citation type="journal article" name="Sci. Rep.">
        <title>Genome-scale phylogenetic analyses confirm Olpidium as the closest living zoosporic fungus to the non-flagellated, terrestrial fungi.</title>
        <authorList>
            <person name="Chang Y."/>
            <person name="Rochon D."/>
            <person name="Sekimoto S."/>
            <person name="Wang Y."/>
            <person name="Chovatia M."/>
            <person name="Sandor L."/>
            <person name="Salamov A."/>
            <person name="Grigoriev I.V."/>
            <person name="Stajich J.E."/>
            <person name="Spatafora J.W."/>
        </authorList>
    </citation>
    <scope>NUCLEOTIDE SEQUENCE [LARGE SCALE GENOMIC DNA]</scope>
    <source>
        <strain evidence="2">S191</strain>
    </source>
</reference>
<feature type="compositionally biased region" description="Low complexity" evidence="1">
    <location>
        <begin position="17"/>
        <end position="35"/>
    </location>
</feature>
<dbReference type="AlphaFoldDB" id="A0A8H7ZUB7"/>
<dbReference type="CDD" id="cd06168">
    <property type="entry name" value="LSMD1"/>
    <property type="match status" value="1"/>
</dbReference>
<keyword evidence="3" id="KW-1185">Reference proteome</keyword>
<dbReference type="Gene3D" id="2.30.30.100">
    <property type="match status" value="1"/>
</dbReference>
<comment type="caution">
    <text evidence="2">The sequence shown here is derived from an EMBL/GenBank/DDBJ whole genome shotgun (WGS) entry which is preliminary data.</text>
</comment>
<evidence type="ECO:0008006" key="4">
    <source>
        <dbReference type="Google" id="ProtNLM"/>
    </source>
</evidence>
<organism evidence="2 3">
    <name type="scientific">Olpidium bornovanus</name>
    <dbReference type="NCBI Taxonomy" id="278681"/>
    <lineage>
        <taxon>Eukaryota</taxon>
        <taxon>Fungi</taxon>
        <taxon>Fungi incertae sedis</taxon>
        <taxon>Olpidiomycota</taxon>
        <taxon>Olpidiomycotina</taxon>
        <taxon>Olpidiomycetes</taxon>
        <taxon>Olpidiales</taxon>
        <taxon>Olpidiaceae</taxon>
        <taxon>Olpidium</taxon>
    </lineage>
</organism>
<protein>
    <recommendedName>
        <fullName evidence="4">LSM domain-containing protein</fullName>
    </recommendedName>
</protein>
<evidence type="ECO:0000313" key="3">
    <source>
        <dbReference type="Proteomes" id="UP000673691"/>
    </source>
</evidence>
<dbReference type="EMBL" id="JAEFCI010006956">
    <property type="protein sequence ID" value="KAG5459364.1"/>
    <property type="molecule type" value="Genomic_DNA"/>
</dbReference>
<evidence type="ECO:0000256" key="1">
    <source>
        <dbReference type="SAM" id="MobiDB-lite"/>
    </source>
</evidence>
<accession>A0A8H7ZUB7</accession>
<feature type="region of interest" description="Disordered" evidence="1">
    <location>
        <begin position="1"/>
        <end position="50"/>
    </location>
</feature>
<evidence type="ECO:0000313" key="2">
    <source>
        <dbReference type="EMBL" id="KAG5459364.1"/>
    </source>
</evidence>
<dbReference type="PANTHER" id="PTHR10701">
    <property type="entry name" value="SMALL NUCLEAR RIBONUCLEOPROTEIN-ASSOCIATED PROTEIN B AND N"/>
    <property type="match status" value="1"/>
</dbReference>
<dbReference type="InterPro" id="IPR010920">
    <property type="entry name" value="LSM_dom_sf"/>
</dbReference>
<name>A0A8H7ZUB7_9FUNG</name>
<sequence>MEPAAAASEARREEAPRASCRAGALPPPEAAENLPWTADADTDEPTILPGNREIRDSANIRKLRSYLNLKARVTVSDNRVFVGTFVCIDKLKNIILLSSEEFTPAGSCSAVDRT</sequence>
<dbReference type="PANTHER" id="PTHR10701:SF5">
    <property type="entry name" value="N-ALPHA-ACETYLTRANSFERASE 38, NATC AUXILIARY SUBUNIT"/>
    <property type="match status" value="1"/>
</dbReference>
<dbReference type="OrthoDB" id="368909at2759"/>
<proteinExistence type="predicted"/>
<dbReference type="InterPro" id="IPR034110">
    <property type="entry name" value="LSMD1_Sm"/>
</dbReference>
<dbReference type="Proteomes" id="UP000673691">
    <property type="component" value="Unassembled WGS sequence"/>
</dbReference>
<dbReference type="InterPro" id="IPR050914">
    <property type="entry name" value="snRNP_SmB/NAA38-like"/>
</dbReference>
<gene>
    <name evidence="2" type="ORF">BJ554DRAFT_237</name>
</gene>
<dbReference type="GO" id="GO:0031417">
    <property type="term" value="C:NatC complex"/>
    <property type="evidence" value="ECO:0007669"/>
    <property type="project" value="InterPro"/>
</dbReference>
<dbReference type="SUPFAM" id="SSF50182">
    <property type="entry name" value="Sm-like ribonucleoproteins"/>
    <property type="match status" value="1"/>
</dbReference>